<protein>
    <submittedName>
        <fullName evidence="1">Uncharacterized protein</fullName>
    </submittedName>
</protein>
<proteinExistence type="predicted"/>
<dbReference type="Proteomes" id="UP000053144">
    <property type="component" value="Unassembled WGS sequence"/>
</dbReference>
<organism evidence="1 2">
    <name type="scientific">Phaseolus angularis</name>
    <name type="common">Azuki bean</name>
    <name type="synonym">Vigna angularis</name>
    <dbReference type="NCBI Taxonomy" id="3914"/>
    <lineage>
        <taxon>Eukaryota</taxon>
        <taxon>Viridiplantae</taxon>
        <taxon>Streptophyta</taxon>
        <taxon>Embryophyta</taxon>
        <taxon>Tracheophyta</taxon>
        <taxon>Spermatophyta</taxon>
        <taxon>Magnoliopsida</taxon>
        <taxon>eudicotyledons</taxon>
        <taxon>Gunneridae</taxon>
        <taxon>Pentapetalae</taxon>
        <taxon>rosids</taxon>
        <taxon>fabids</taxon>
        <taxon>Fabales</taxon>
        <taxon>Fabaceae</taxon>
        <taxon>Papilionoideae</taxon>
        <taxon>50 kb inversion clade</taxon>
        <taxon>NPAAA clade</taxon>
        <taxon>indigoferoid/millettioid clade</taxon>
        <taxon>Phaseoleae</taxon>
        <taxon>Vigna</taxon>
    </lineage>
</organism>
<evidence type="ECO:0000313" key="2">
    <source>
        <dbReference type="Proteomes" id="UP000053144"/>
    </source>
</evidence>
<gene>
    <name evidence="1" type="ORF">LR48_Vigan347s000400</name>
</gene>
<dbReference type="EMBL" id="KQ258353">
    <property type="protein sequence ID" value="KOM26950.1"/>
    <property type="molecule type" value="Genomic_DNA"/>
</dbReference>
<dbReference type="Gramene" id="KOM26950">
    <property type="protein sequence ID" value="KOM26950"/>
    <property type="gene ID" value="LR48_Vigan347s000400"/>
</dbReference>
<evidence type="ECO:0000313" key="1">
    <source>
        <dbReference type="EMBL" id="KOM26950.1"/>
    </source>
</evidence>
<sequence>MLAWILAGFENEVRRLGGYHGGAMVNMMDGGEAEAVLWRWKGSRRGGGTTVTAAVDGCVNGAREWENGEDEDGRDAKPWWCYWRRLVAARW</sequence>
<name>A0A0L9T8N2_PHAAN</name>
<dbReference type="AlphaFoldDB" id="A0A0L9T8N2"/>
<reference evidence="2" key="1">
    <citation type="journal article" date="2015" name="Proc. Natl. Acad. Sci. U.S.A.">
        <title>Genome sequencing of adzuki bean (Vigna angularis) provides insight into high starch and low fat accumulation and domestication.</title>
        <authorList>
            <person name="Yang K."/>
            <person name="Tian Z."/>
            <person name="Chen C."/>
            <person name="Luo L."/>
            <person name="Zhao B."/>
            <person name="Wang Z."/>
            <person name="Yu L."/>
            <person name="Li Y."/>
            <person name="Sun Y."/>
            <person name="Li W."/>
            <person name="Chen Y."/>
            <person name="Li Y."/>
            <person name="Zhang Y."/>
            <person name="Ai D."/>
            <person name="Zhao J."/>
            <person name="Shang C."/>
            <person name="Ma Y."/>
            <person name="Wu B."/>
            <person name="Wang M."/>
            <person name="Gao L."/>
            <person name="Sun D."/>
            <person name="Zhang P."/>
            <person name="Guo F."/>
            <person name="Wang W."/>
            <person name="Li Y."/>
            <person name="Wang J."/>
            <person name="Varshney R.K."/>
            <person name="Wang J."/>
            <person name="Ling H.Q."/>
            <person name="Wan P."/>
        </authorList>
    </citation>
    <scope>NUCLEOTIDE SEQUENCE</scope>
    <source>
        <strain evidence="2">cv. Jingnong 6</strain>
    </source>
</reference>
<accession>A0A0L9T8N2</accession>